<feature type="compositionally biased region" description="Basic and acidic residues" evidence="6">
    <location>
        <begin position="49"/>
        <end position="59"/>
    </location>
</feature>
<feature type="compositionally biased region" description="Low complexity" evidence="6">
    <location>
        <begin position="247"/>
        <end position="260"/>
    </location>
</feature>
<evidence type="ECO:0000313" key="7">
    <source>
        <dbReference type="EMBL" id="KAJ1642663.1"/>
    </source>
</evidence>
<feature type="compositionally biased region" description="Low complexity" evidence="6">
    <location>
        <begin position="26"/>
        <end position="35"/>
    </location>
</feature>
<feature type="compositionally biased region" description="Low complexity" evidence="6">
    <location>
        <begin position="677"/>
        <end position="693"/>
    </location>
</feature>
<feature type="compositionally biased region" description="Basic residues" evidence="6">
    <location>
        <begin position="574"/>
        <end position="588"/>
    </location>
</feature>
<keyword evidence="8" id="KW-1185">Reference proteome</keyword>
<feature type="region of interest" description="Disordered" evidence="6">
    <location>
        <begin position="182"/>
        <end position="271"/>
    </location>
</feature>
<keyword evidence="5" id="KW-0539">Nucleus</keyword>
<dbReference type="AlphaFoldDB" id="A0A9W7XGC0"/>
<evidence type="ECO:0000256" key="2">
    <source>
        <dbReference type="ARBA" id="ARBA00022491"/>
    </source>
</evidence>
<dbReference type="EMBL" id="JANBOH010000359">
    <property type="protein sequence ID" value="KAJ1642663.1"/>
    <property type="molecule type" value="Genomic_DNA"/>
</dbReference>
<sequence>MAGGRRRRRNSKAGSIKSAASDLVDDQQQQQKLVLPLIKPEETIAAQKSESEAKDDNAKTAENADSPALDDSYDPFAYDSDLETLSSVSSHSSISSSAGSLIDDALGLSSVTEDQDHKVQLSDIEEVDMDDASQALQSEHESAANGSSPKDKMHFSTIKKGNKDDLKSGDSVIHADKDLLSAAAAADSKPESERVTTSSDSHGSDDEDNGHGSAKLLSHAGLRYLSKPNSQDSSSRRAPPKRSLMYSSSDSKSDAAAITNDNEDDDNAMNEDTTTKFPVLESIANTPENSTDSPRANGTADMDVGSEQADDNLQAESGSASATDKEGRPAEEDEDALENDARRSAALMELTCIEIEFAKLRERLYCERLQQVQIEEDYLMSGQHSDYERHVEDISNSHKLQMERLQNRHSAWLQLRQKQHESWIRSVNYTYLVQRQELRSRLLEAQRRRLWRLRDMRKQENRRYSEKTAALQIGASNALAAASSSFDEDMALITQQVSGITQLKRTWRAAHTAKRCLVHRRKQCLAAPGLDPEEMDSDYLVMQMPLYPRERHAGSGFQRIYVPPLVTETGALAGKKRKPRQPRQPRKKQMLDGSGSKEVSLHKRAEANGKSVITGTHAVVPNSNNIGPVGKPLSNMVTTTTPKYLQQNQNQNQKQALPGKQISSHRPQTKALSSGNAYPQAAAASAPMPKQQQVTTAHLPQPRKAEQGGYPQPQMVASTPANAPALVSTTTAVATAGASGTAAVPKPASGPASTSSASAAANGSEGKSDGHGSVDMHVPPGSTGPVGLKA</sequence>
<dbReference type="Pfam" id="PF08598">
    <property type="entry name" value="Sds3"/>
    <property type="match status" value="1"/>
</dbReference>
<feature type="compositionally biased region" description="Basic and acidic residues" evidence="6">
    <location>
        <begin position="161"/>
        <end position="170"/>
    </location>
</feature>
<feature type="compositionally biased region" description="Polar residues" evidence="6">
    <location>
        <begin position="284"/>
        <end position="296"/>
    </location>
</feature>
<accession>A0A9W7XGC0</accession>
<dbReference type="GO" id="GO:0005654">
    <property type="term" value="C:nucleoplasm"/>
    <property type="evidence" value="ECO:0007669"/>
    <property type="project" value="UniProtKB-ARBA"/>
</dbReference>
<dbReference type="InterPro" id="IPR013907">
    <property type="entry name" value="Sds3"/>
</dbReference>
<feature type="region of interest" description="Disordered" evidence="6">
    <location>
        <begin position="649"/>
        <end position="790"/>
    </location>
</feature>
<dbReference type="SMART" id="SM01401">
    <property type="entry name" value="Sds3"/>
    <property type="match status" value="1"/>
</dbReference>
<feature type="compositionally biased region" description="Low complexity" evidence="6">
    <location>
        <begin position="723"/>
        <end position="764"/>
    </location>
</feature>
<name>A0A9W7XGC0_9FUNG</name>
<evidence type="ECO:0000313" key="8">
    <source>
        <dbReference type="Proteomes" id="UP001145021"/>
    </source>
</evidence>
<evidence type="ECO:0000256" key="3">
    <source>
        <dbReference type="ARBA" id="ARBA00023015"/>
    </source>
</evidence>
<feature type="region of interest" description="Disordered" evidence="6">
    <location>
        <begin position="1"/>
        <end position="77"/>
    </location>
</feature>
<comment type="subcellular location">
    <subcellularLocation>
        <location evidence="1">Nucleus</location>
    </subcellularLocation>
</comment>
<feature type="compositionally biased region" description="Basic residues" evidence="6">
    <location>
        <begin position="1"/>
        <end position="11"/>
    </location>
</feature>
<feature type="compositionally biased region" description="Polar residues" evidence="6">
    <location>
        <begin position="661"/>
        <end position="676"/>
    </location>
</feature>
<evidence type="ECO:0000256" key="5">
    <source>
        <dbReference type="ARBA" id="ARBA00023242"/>
    </source>
</evidence>
<feature type="region of interest" description="Disordered" evidence="6">
    <location>
        <begin position="284"/>
        <end position="338"/>
    </location>
</feature>
<keyword evidence="2" id="KW-0678">Repressor</keyword>
<evidence type="ECO:0000256" key="6">
    <source>
        <dbReference type="SAM" id="MobiDB-lite"/>
    </source>
</evidence>
<organism evidence="7 8">
    <name type="scientific">Coemansia asiatica</name>
    <dbReference type="NCBI Taxonomy" id="1052880"/>
    <lineage>
        <taxon>Eukaryota</taxon>
        <taxon>Fungi</taxon>
        <taxon>Fungi incertae sedis</taxon>
        <taxon>Zoopagomycota</taxon>
        <taxon>Kickxellomycotina</taxon>
        <taxon>Kickxellomycetes</taxon>
        <taxon>Kickxellales</taxon>
        <taxon>Kickxellaceae</taxon>
        <taxon>Coemansia</taxon>
    </lineage>
</organism>
<dbReference type="Proteomes" id="UP001145021">
    <property type="component" value="Unassembled WGS sequence"/>
</dbReference>
<protein>
    <submittedName>
        <fullName evidence="7">Uncharacterized protein</fullName>
    </submittedName>
</protein>
<reference evidence="7" key="1">
    <citation type="submission" date="2022-07" db="EMBL/GenBank/DDBJ databases">
        <title>Phylogenomic reconstructions and comparative analyses of Kickxellomycotina fungi.</title>
        <authorList>
            <person name="Reynolds N.K."/>
            <person name="Stajich J.E."/>
            <person name="Barry K."/>
            <person name="Grigoriev I.V."/>
            <person name="Crous P."/>
            <person name="Smith M.E."/>
        </authorList>
    </citation>
    <scope>NUCLEOTIDE SEQUENCE</scope>
    <source>
        <strain evidence="7">NBRC 105413</strain>
    </source>
</reference>
<dbReference type="Gene3D" id="1.20.5.1500">
    <property type="match status" value="1"/>
</dbReference>
<proteinExistence type="predicted"/>
<dbReference type="GO" id="GO:0010468">
    <property type="term" value="P:regulation of gene expression"/>
    <property type="evidence" value="ECO:0007669"/>
    <property type="project" value="UniProtKB-ARBA"/>
</dbReference>
<gene>
    <name evidence="7" type="ORF">LPJ64_005509</name>
</gene>
<keyword evidence="4" id="KW-0804">Transcription</keyword>
<evidence type="ECO:0000256" key="4">
    <source>
        <dbReference type="ARBA" id="ARBA00023163"/>
    </source>
</evidence>
<feature type="region of interest" description="Disordered" evidence="6">
    <location>
        <begin position="571"/>
        <end position="635"/>
    </location>
</feature>
<feature type="region of interest" description="Disordered" evidence="6">
    <location>
        <begin position="125"/>
        <end position="170"/>
    </location>
</feature>
<comment type="caution">
    <text evidence="7">The sequence shown here is derived from an EMBL/GenBank/DDBJ whole genome shotgun (WGS) entry which is preliminary data.</text>
</comment>
<keyword evidence="3" id="KW-0805">Transcription regulation</keyword>
<evidence type="ECO:0000256" key="1">
    <source>
        <dbReference type="ARBA" id="ARBA00004123"/>
    </source>
</evidence>